<dbReference type="RefSeq" id="WP_274373247.1">
    <property type="nucleotide sequence ID" value="NZ_CP072943.1"/>
</dbReference>
<dbReference type="AlphaFoldDB" id="A0A9Q7A6Y6"/>
<protein>
    <submittedName>
        <fullName evidence="2">Uncharacterized protein</fullName>
    </submittedName>
</protein>
<evidence type="ECO:0000256" key="1">
    <source>
        <dbReference type="SAM" id="Phobius"/>
    </source>
</evidence>
<evidence type="ECO:0000313" key="3">
    <source>
        <dbReference type="Proteomes" id="UP000671879"/>
    </source>
</evidence>
<evidence type="ECO:0000313" key="2">
    <source>
        <dbReference type="EMBL" id="QTX32040.1"/>
    </source>
</evidence>
<reference evidence="3" key="1">
    <citation type="submission" date="2021-04" db="EMBL/GenBank/DDBJ databases">
        <title>A novel Synergistetes isolate from a pyrite-forming mixed culture.</title>
        <authorList>
            <person name="Bunk B."/>
            <person name="Sproer C."/>
            <person name="Spring S."/>
            <person name="Pester M."/>
        </authorList>
    </citation>
    <scope>NUCLEOTIDE SEQUENCE [LARGE SCALE GENOMIC DNA]</scope>
    <source>
        <strain evidence="3">J.5.4.2-T.3.5.2</strain>
    </source>
</reference>
<keyword evidence="1" id="KW-0472">Membrane</keyword>
<keyword evidence="1" id="KW-1133">Transmembrane helix</keyword>
<name>A0A9Q7A6Y6_9BACT</name>
<dbReference type="KEGG" id="aram:KAR29_12105"/>
<keyword evidence="1" id="KW-0812">Transmembrane</keyword>
<proteinExistence type="predicted"/>
<dbReference type="EMBL" id="CP072943">
    <property type="protein sequence ID" value="QTX32040.1"/>
    <property type="molecule type" value="Genomic_DNA"/>
</dbReference>
<keyword evidence="3" id="KW-1185">Reference proteome</keyword>
<organism evidence="2 3">
    <name type="scientific">Aminithiophilus ramosus</name>
    <dbReference type="NCBI Taxonomy" id="3029084"/>
    <lineage>
        <taxon>Bacteria</taxon>
        <taxon>Thermotogati</taxon>
        <taxon>Synergistota</taxon>
        <taxon>Synergistia</taxon>
        <taxon>Synergistales</taxon>
        <taxon>Aminithiophilaceae</taxon>
        <taxon>Aminithiophilus</taxon>
    </lineage>
</organism>
<gene>
    <name evidence="2" type="ORF">KAR29_12105</name>
</gene>
<feature type="transmembrane region" description="Helical" evidence="1">
    <location>
        <begin position="16"/>
        <end position="38"/>
    </location>
</feature>
<sequence>MNDAVKKLRQDLEIEWLGLDGFLIALYLAIVGLIFYALKTENDFIVGTLIPYSVMAAVTVIFLTYVRHVLAFMGNHRQKNGKGL</sequence>
<accession>A0A9Q7A6Y6</accession>
<feature type="transmembrane region" description="Helical" evidence="1">
    <location>
        <begin position="44"/>
        <end position="66"/>
    </location>
</feature>
<dbReference type="Proteomes" id="UP000671879">
    <property type="component" value="Chromosome"/>
</dbReference>